<dbReference type="Gene3D" id="1.10.10.10">
    <property type="entry name" value="Winged helix-like DNA-binding domain superfamily/Winged helix DNA-binding domain"/>
    <property type="match status" value="1"/>
</dbReference>
<evidence type="ECO:0000256" key="7">
    <source>
        <dbReference type="PROSITE-ProRule" id="PRU01091"/>
    </source>
</evidence>
<dbReference type="PANTHER" id="PTHR35807">
    <property type="entry name" value="TRANSCRIPTIONAL REGULATOR REDD-RELATED"/>
    <property type="match status" value="1"/>
</dbReference>
<comment type="caution">
    <text evidence="10">The sequence shown here is derived from an EMBL/GenBank/DDBJ whole genome shotgun (WGS) entry which is preliminary data.</text>
</comment>
<dbReference type="InterPro" id="IPR016032">
    <property type="entry name" value="Sig_transdc_resp-reg_C-effctor"/>
</dbReference>
<evidence type="ECO:0000259" key="9">
    <source>
        <dbReference type="PROSITE" id="PS51755"/>
    </source>
</evidence>
<dbReference type="PANTHER" id="PTHR35807:SF1">
    <property type="entry name" value="TRANSCRIPTIONAL REGULATOR REDD"/>
    <property type="match status" value="1"/>
</dbReference>
<dbReference type="InterPro" id="IPR042197">
    <property type="entry name" value="Apaf_helical"/>
</dbReference>
<evidence type="ECO:0000256" key="2">
    <source>
        <dbReference type="ARBA" id="ARBA00022737"/>
    </source>
</evidence>
<dbReference type="EMBL" id="JAQOSK010000034">
    <property type="protein sequence ID" value="MDC2961364.1"/>
    <property type="molecule type" value="Genomic_DNA"/>
</dbReference>
<evidence type="ECO:0000256" key="4">
    <source>
        <dbReference type="ARBA" id="ARBA00023015"/>
    </source>
</evidence>
<dbReference type="InterPro" id="IPR027417">
    <property type="entry name" value="P-loop_NTPase"/>
</dbReference>
<feature type="compositionally biased region" description="Pro residues" evidence="8">
    <location>
        <begin position="271"/>
        <end position="283"/>
    </location>
</feature>
<sequence>MLGPLEVWNGTSRVNPGGSRQRHVLATLLVYADKLVPVGRLIRAVWDEEVPQTADNQIRKMVWDLRRRLPDSVQILTEAPGYRLVLREGQLDARHFETLLSRAEAEAAEHRVDSAVEHLSDALSLWRGRALAGMTGSVVTSGGRALDERRHVATERWIDLRLSRGDAQDLVPDLYSLVAEHPLHEGLRERLMLALYRIGRRAESLNVYALGRAELVELGIEPGTGLSRLQERILNDDPQLTLPERIVATRHPSPPEAEPAHARDVTDHRSPPPPVHHAPPPPVHGMLPYDLQDFTGRRRELDQLLGAGAASRDRAPTLVTLSGMPGVGKTALAVHAAHLLAEAFPDGQLFVDMQGLTPLSGPPSLADVLQHLLLSLGTPPTDIPGDLMGRLTTWRRTVAGRRVLMILDAVTDTAAIRPLLPGTGGCLVMVTSRSVISDLDGALSMSLGPLSEEESLDLLGRIIGVHRLGDTDEARALVAGCGRLPLALRITGAKLNNRRSWSLQYAVRRMRRHDLRLRELTLADRSVAAGIGECYRGLTPAQQHVLLSVRTTPASGFDCRTAAHLAGISAVEAEDALEGLLDACLLQALPEPGRYAQHELVRSFAVQEYGMSRPGVELALTAEGMREHSRESVEHPVVH</sequence>
<comment type="similarity">
    <text evidence="1">Belongs to the AfsR/DnrI/RedD regulatory family.</text>
</comment>
<keyword evidence="5 7" id="KW-0238">DNA-binding</keyword>
<accession>A0ABT5G9A5</accession>
<dbReference type="SUPFAM" id="SSF52540">
    <property type="entry name" value="P-loop containing nucleoside triphosphate hydrolases"/>
    <property type="match status" value="1"/>
</dbReference>
<keyword evidence="4" id="KW-0805">Transcription regulation</keyword>
<reference evidence="10 11" key="1">
    <citation type="journal article" date="2015" name="Int. J. Syst. Evol. Microbiol.">
        <title>Streptomyces gilvifuscus sp. nov., an actinomycete that produces antibacterial compounds isolated from soil.</title>
        <authorList>
            <person name="Nguyen T.M."/>
            <person name="Kim J."/>
        </authorList>
    </citation>
    <scope>NUCLEOTIDE SEQUENCE [LARGE SCALE GENOMIC DNA]</scope>
    <source>
        <strain evidence="10 11">T113</strain>
    </source>
</reference>
<dbReference type="SMART" id="SM01043">
    <property type="entry name" value="BTAD"/>
    <property type="match status" value="1"/>
</dbReference>
<dbReference type="InterPro" id="IPR051677">
    <property type="entry name" value="AfsR-DnrI-RedD_regulator"/>
</dbReference>
<dbReference type="SUPFAM" id="SSF48452">
    <property type="entry name" value="TPR-like"/>
    <property type="match status" value="1"/>
</dbReference>
<dbReference type="PROSITE" id="PS51755">
    <property type="entry name" value="OMPR_PHOB"/>
    <property type="match status" value="1"/>
</dbReference>
<dbReference type="Gene3D" id="1.10.8.430">
    <property type="entry name" value="Helical domain of apoptotic protease-activating factors"/>
    <property type="match status" value="1"/>
</dbReference>
<keyword evidence="11" id="KW-1185">Reference proteome</keyword>
<dbReference type="SUPFAM" id="SSF46894">
    <property type="entry name" value="C-terminal effector domain of the bipartite response regulators"/>
    <property type="match status" value="1"/>
</dbReference>
<dbReference type="RefSeq" id="WP_272179190.1">
    <property type="nucleotide sequence ID" value="NZ_JAQOSK010000034.1"/>
</dbReference>
<evidence type="ECO:0000256" key="5">
    <source>
        <dbReference type="ARBA" id="ARBA00023125"/>
    </source>
</evidence>
<dbReference type="Gene3D" id="3.40.50.300">
    <property type="entry name" value="P-loop containing nucleotide triphosphate hydrolases"/>
    <property type="match status" value="1"/>
</dbReference>
<proteinExistence type="inferred from homology"/>
<evidence type="ECO:0000256" key="3">
    <source>
        <dbReference type="ARBA" id="ARBA00023012"/>
    </source>
</evidence>
<feature type="region of interest" description="Disordered" evidence="8">
    <location>
        <begin position="248"/>
        <end position="285"/>
    </location>
</feature>
<keyword evidence="6" id="KW-0804">Transcription</keyword>
<dbReference type="InterPro" id="IPR002182">
    <property type="entry name" value="NB-ARC"/>
</dbReference>
<dbReference type="Proteomes" id="UP001221328">
    <property type="component" value="Unassembled WGS sequence"/>
</dbReference>
<name>A0ABT5G9A5_9ACTN</name>
<feature type="domain" description="OmpR/PhoB-type" evidence="9">
    <location>
        <begin position="1"/>
        <end position="86"/>
    </location>
</feature>
<dbReference type="Gene3D" id="1.25.40.10">
    <property type="entry name" value="Tetratricopeptide repeat domain"/>
    <property type="match status" value="1"/>
</dbReference>
<feature type="compositionally biased region" description="Basic and acidic residues" evidence="8">
    <location>
        <begin position="258"/>
        <end position="270"/>
    </location>
</feature>
<protein>
    <submittedName>
        <fullName evidence="10">BTAD domain-containing putative transcriptional regulator</fullName>
    </submittedName>
</protein>
<evidence type="ECO:0000256" key="1">
    <source>
        <dbReference type="ARBA" id="ARBA00005820"/>
    </source>
</evidence>
<dbReference type="CDD" id="cd15831">
    <property type="entry name" value="BTAD"/>
    <property type="match status" value="1"/>
</dbReference>
<dbReference type="Pfam" id="PF00931">
    <property type="entry name" value="NB-ARC"/>
    <property type="match status" value="1"/>
</dbReference>
<gene>
    <name evidence="10" type="ORF">PO587_43770</name>
</gene>
<keyword evidence="3" id="KW-0902">Two-component regulatory system</keyword>
<dbReference type="PRINTS" id="PR00364">
    <property type="entry name" value="DISEASERSIST"/>
</dbReference>
<evidence type="ECO:0000313" key="10">
    <source>
        <dbReference type="EMBL" id="MDC2961364.1"/>
    </source>
</evidence>
<keyword evidence="2" id="KW-0677">Repeat</keyword>
<feature type="DNA-binding region" description="OmpR/PhoB-type" evidence="7">
    <location>
        <begin position="1"/>
        <end position="86"/>
    </location>
</feature>
<organism evidence="10 11">
    <name type="scientific">Streptomyces gilvifuscus</name>
    <dbReference type="NCBI Taxonomy" id="1550617"/>
    <lineage>
        <taxon>Bacteria</taxon>
        <taxon>Bacillati</taxon>
        <taxon>Actinomycetota</taxon>
        <taxon>Actinomycetes</taxon>
        <taxon>Kitasatosporales</taxon>
        <taxon>Streptomycetaceae</taxon>
        <taxon>Streptomyces</taxon>
    </lineage>
</organism>
<evidence type="ECO:0000313" key="11">
    <source>
        <dbReference type="Proteomes" id="UP001221328"/>
    </source>
</evidence>
<evidence type="ECO:0000256" key="8">
    <source>
        <dbReference type="SAM" id="MobiDB-lite"/>
    </source>
</evidence>
<dbReference type="InterPro" id="IPR005158">
    <property type="entry name" value="BTAD"/>
</dbReference>
<dbReference type="Pfam" id="PF03704">
    <property type="entry name" value="BTAD"/>
    <property type="match status" value="1"/>
</dbReference>
<evidence type="ECO:0000256" key="6">
    <source>
        <dbReference type="ARBA" id="ARBA00023163"/>
    </source>
</evidence>
<dbReference type="InterPro" id="IPR011990">
    <property type="entry name" value="TPR-like_helical_dom_sf"/>
</dbReference>
<dbReference type="InterPro" id="IPR001867">
    <property type="entry name" value="OmpR/PhoB-type_DNA-bd"/>
</dbReference>
<dbReference type="InterPro" id="IPR036388">
    <property type="entry name" value="WH-like_DNA-bd_sf"/>
</dbReference>